<name>A2WW55_ORYSI</name>
<dbReference type="Gramene" id="BGIOSGA004647-TA">
    <property type="protein sequence ID" value="BGIOSGA004647-PA"/>
    <property type="gene ID" value="BGIOSGA004647"/>
</dbReference>
<gene>
    <name evidence="1" type="ORF">OsI_04136</name>
</gene>
<evidence type="ECO:0000313" key="2">
    <source>
        <dbReference type="Proteomes" id="UP000007015"/>
    </source>
</evidence>
<dbReference type="EMBL" id="CM000126">
    <property type="protein sequence ID" value="EAY76201.1"/>
    <property type="molecule type" value="Genomic_DNA"/>
</dbReference>
<keyword evidence="2" id="KW-1185">Reference proteome</keyword>
<dbReference type="Proteomes" id="UP000007015">
    <property type="component" value="Chromosome 1"/>
</dbReference>
<reference evidence="1 2" key="1">
    <citation type="journal article" date="2005" name="PLoS Biol.">
        <title>The genomes of Oryza sativa: a history of duplications.</title>
        <authorList>
            <person name="Yu J."/>
            <person name="Wang J."/>
            <person name="Lin W."/>
            <person name="Li S."/>
            <person name="Li H."/>
            <person name="Zhou J."/>
            <person name="Ni P."/>
            <person name="Dong W."/>
            <person name="Hu S."/>
            <person name="Zeng C."/>
            <person name="Zhang J."/>
            <person name="Zhang Y."/>
            <person name="Li R."/>
            <person name="Xu Z."/>
            <person name="Li S."/>
            <person name="Li X."/>
            <person name="Zheng H."/>
            <person name="Cong L."/>
            <person name="Lin L."/>
            <person name="Yin J."/>
            <person name="Geng J."/>
            <person name="Li G."/>
            <person name="Shi J."/>
            <person name="Liu J."/>
            <person name="Lv H."/>
            <person name="Li J."/>
            <person name="Wang J."/>
            <person name="Deng Y."/>
            <person name="Ran L."/>
            <person name="Shi X."/>
            <person name="Wang X."/>
            <person name="Wu Q."/>
            <person name="Li C."/>
            <person name="Ren X."/>
            <person name="Wang J."/>
            <person name="Wang X."/>
            <person name="Li D."/>
            <person name="Liu D."/>
            <person name="Zhang X."/>
            <person name="Ji Z."/>
            <person name="Zhao W."/>
            <person name="Sun Y."/>
            <person name="Zhang Z."/>
            <person name="Bao J."/>
            <person name="Han Y."/>
            <person name="Dong L."/>
            <person name="Ji J."/>
            <person name="Chen P."/>
            <person name="Wu S."/>
            <person name="Liu J."/>
            <person name="Xiao Y."/>
            <person name="Bu D."/>
            <person name="Tan J."/>
            <person name="Yang L."/>
            <person name="Ye C."/>
            <person name="Zhang J."/>
            <person name="Xu J."/>
            <person name="Zhou Y."/>
            <person name="Yu Y."/>
            <person name="Zhang B."/>
            <person name="Zhuang S."/>
            <person name="Wei H."/>
            <person name="Liu B."/>
            <person name="Lei M."/>
            <person name="Yu H."/>
            <person name="Li Y."/>
            <person name="Xu H."/>
            <person name="Wei S."/>
            <person name="He X."/>
            <person name="Fang L."/>
            <person name="Zhang Z."/>
            <person name="Zhang Y."/>
            <person name="Huang X."/>
            <person name="Su Z."/>
            <person name="Tong W."/>
            <person name="Li J."/>
            <person name="Tong Z."/>
            <person name="Li S."/>
            <person name="Ye J."/>
            <person name="Wang L."/>
            <person name="Fang L."/>
            <person name="Lei T."/>
            <person name="Chen C."/>
            <person name="Chen H."/>
            <person name="Xu Z."/>
            <person name="Li H."/>
            <person name="Huang H."/>
            <person name="Zhang F."/>
            <person name="Xu H."/>
            <person name="Li N."/>
            <person name="Zhao C."/>
            <person name="Li S."/>
            <person name="Dong L."/>
            <person name="Huang Y."/>
            <person name="Li L."/>
            <person name="Xi Y."/>
            <person name="Qi Q."/>
            <person name="Li W."/>
            <person name="Zhang B."/>
            <person name="Hu W."/>
            <person name="Zhang Y."/>
            <person name="Tian X."/>
            <person name="Jiao Y."/>
            <person name="Liang X."/>
            <person name="Jin J."/>
            <person name="Gao L."/>
            <person name="Zheng W."/>
            <person name="Hao B."/>
            <person name="Liu S."/>
            <person name="Wang W."/>
            <person name="Yuan L."/>
            <person name="Cao M."/>
            <person name="McDermott J."/>
            <person name="Samudrala R."/>
            <person name="Wang J."/>
            <person name="Wong G.K."/>
            <person name="Yang H."/>
        </authorList>
    </citation>
    <scope>NUCLEOTIDE SEQUENCE [LARGE SCALE GENOMIC DNA]</scope>
    <source>
        <strain evidence="2">cv. 93-11</strain>
    </source>
</reference>
<organism evidence="1 2">
    <name type="scientific">Oryza sativa subsp. indica</name>
    <name type="common">Rice</name>
    <dbReference type="NCBI Taxonomy" id="39946"/>
    <lineage>
        <taxon>Eukaryota</taxon>
        <taxon>Viridiplantae</taxon>
        <taxon>Streptophyta</taxon>
        <taxon>Embryophyta</taxon>
        <taxon>Tracheophyta</taxon>
        <taxon>Spermatophyta</taxon>
        <taxon>Magnoliopsida</taxon>
        <taxon>Liliopsida</taxon>
        <taxon>Poales</taxon>
        <taxon>Poaceae</taxon>
        <taxon>BOP clade</taxon>
        <taxon>Oryzoideae</taxon>
        <taxon>Oryzeae</taxon>
        <taxon>Oryzinae</taxon>
        <taxon>Oryza</taxon>
        <taxon>Oryza sativa</taxon>
    </lineage>
</organism>
<protein>
    <submittedName>
        <fullName evidence="1">Uncharacterized protein</fullName>
    </submittedName>
</protein>
<accession>A2WW55</accession>
<proteinExistence type="predicted"/>
<dbReference type="AlphaFoldDB" id="A2WW55"/>
<dbReference type="HOGENOM" id="CLU_3261395_0_0_1"/>
<evidence type="ECO:0000313" key="1">
    <source>
        <dbReference type="EMBL" id="EAY76201.1"/>
    </source>
</evidence>
<sequence length="49" mass="5428">MAWLAEMPPSAVWGLVIGFGNCSAHASKTLFRDFAQWPGIQSSTNFREN</sequence>